<organism evidence="2">
    <name type="scientific">uncultured Propionibacteriaceae bacterium</name>
    <dbReference type="NCBI Taxonomy" id="257457"/>
    <lineage>
        <taxon>Bacteria</taxon>
        <taxon>Bacillati</taxon>
        <taxon>Actinomycetota</taxon>
        <taxon>Actinomycetes</taxon>
        <taxon>Propionibacteriales</taxon>
        <taxon>Propionibacteriaceae</taxon>
        <taxon>environmental samples</taxon>
    </lineage>
</organism>
<accession>A0A6J4PBG2</accession>
<feature type="transmembrane region" description="Helical" evidence="1">
    <location>
        <begin position="15"/>
        <end position="33"/>
    </location>
</feature>
<name>A0A6J4PBG2_9ACTN</name>
<gene>
    <name evidence="2" type="ORF">AVDCRST_MAG75-2460</name>
</gene>
<dbReference type="AlphaFoldDB" id="A0A6J4PBG2"/>
<reference evidence="2" key="1">
    <citation type="submission" date="2020-02" db="EMBL/GenBank/DDBJ databases">
        <authorList>
            <person name="Meier V. D."/>
        </authorList>
    </citation>
    <scope>NUCLEOTIDE SEQUENCE</scope>
    <source>
        <strain evidence="2">AVDCRST_MAG75</strain>
    </source>
</reference>
<evidence type="ECO:0008006" key="3">
    <source>
        <dbReference type="Google" id="ProtNLM"/>
    </source>
</evidence>
<dbReference type="EMBL" id="CADCUO010000174">
    <property type="protein sequence ID" value="CAA9406301.1"/>
    <property type="molecule type" value="Genomic_DNA"/>
</dbReference>
<keyword evidence="1" id="KW-0472">Membrane</keyword>
<protein>
    <recommendedName>
        <fullName evidence="3">DUF3017 domain-containing protein</fullName>
    </recommendedName>
</protein>
<evidence type="ECO:0000313" key="2">
    <source>
        <dbReference type="EMBL" id="CAA9406301.1"/>
    </source>
</evidence>
<feature type="transmembrane region" description="Helical" evidence="1">
    <location>
        <begin position="40"/>
        <end position="59"/>
    </location>
</feature>
<proteinExistence type="predicted"/>
<keyword evidence="1" id="KW-0812">Transmembrane</keyword>
<dbReference type="Pfam" id="PF11222">
    <property type="entry name" value="DUF3017"/>
    <property type="match status" value="1"/>
</dbReference>
<keyword evidence="1" id="KW-1133">Transmembrane helix</keyword>
<evidence type="ECO:0000256" key="1">
    <source>
        <dbReference type="SAM" id="Phobius"/>
    </source>
</evidence>
<feature type="transmembrane region" description="Helical" evidence="1">
    <location>
        <begin position="71"/>
        <end position="93"/>
    </location>
</feature>
<sequence length="97" mass="10075">MARSEPGTPGSLRQWPLLVVLTGVLCGLGVALLGRDTWRLGCLIIGGALAVGAVERLALPEREAGLLQVRGRIFDIMVMAFTGAGIIALAIAVPNGR</sequence>
<dbReference type="InterPro" id="IPR021385">
    <property type="entry name" value="DUF3017"/>
</dbReference>